<reference evidence="2" key="1">
    <citation type="submission" date="2017-04" db="EMBL/GenBank/DDBJ databases">
        <title>Function of individual gut microbiota members based on whole genome sequencing of pure cultures obtained from chicken caecum.</title>
        <authorList>
            <person name="Medvecky M."/>
            <person name="Cejkova D."/>
            <person name="Polansky O."/>
            <person name="Karasova D."/>
            <person name="Kubasova T."/>
            <person name="Cizek A."/>
            <person name="Rychlik I."/>
        </authorList>
    </citation>
    <scope>NUCLEOTIDE SEQUENCE [LARGE SCALE GENOMIC DNA]</scope>
    <source>
        <strain evidence="2">An273</strain>
    </source>
</reference>
<evidence type="ECO:0000313" key="1">
    <source>
        <dbReference type="EMBL" id="OUO57036.1"/>
    </source>
</evidence>
<evidence type="ECO:0008006" key="3">
    <source>
        <dbReference type="Google" id="ProtNLM"/>
    </source>
</evidence>
<accession>A0A1Y4DDC9</accession>
<comment type="caution">
    <text evidence="1">The sequence shown here is derived from an EMBL/GenBank/DDBJ whole genome shotgun (WGS) entry which is preliminary data.</text>
</comment>
<name>A0A1Y4DDC9_9BACT</name>
<dbReference type="Proteomes" id="UP000196368">
    <property type="component" value="Unassembled WGS sequence"/>
</dbReference>
<dbReference type="AlphaFoldDB" id="A0A1Y4DDC9"/>
<protein>
    <recommendedName>
        <fullName evidence="3">Haem-binding uptake Tiki superfamily ChaN domain-containing protein</fullName>
    </recommendedName>
</protein>
<evidence type="ECO:0000313" key="2">
    <source>
        <dbReference type="Proteomes" id="UP000196368"/>
    </source>
</evidence>
<keyword evidence="2" id="KW-1185">Reference proteome</keyword>
<dbReference type="RefSeq" id="WP_087288216.1">
    <property type="nucleotide sequence ID" value="NZ_NFJD01000002.1"/>
</dbReference>
<gene>
    <name evidence="1" type="ORF">B5F75_04100</name>
</gene>
<sequence>MRIQKKFLFIFITVGLFGAGTSFAQKQLLPAVRAGAVKQPLQVQKNLIKGVSVPYSEHLKDACLSWQPSVKMPQRFMASPKESALWRRLKQQVLLKRVDLHRPVTAWRKHLAAGGTGTGHLQTLGEFQETLQEIDNVGLGDRRFQKMLKYMQGIMPMREYSSVAVANNRLLLNYLQRLYQKFTWMDRYPNQGRQALKTVTSGNLARQLAARLQQEKLILLGETHFRFEVQQAVGDLIVQLKKQNPARRIVVFSEFLALPSQGKQIANQTLETYYRRIDAHTAPQLSKQAAAKQPYARGVFQRLLQARVEVYPLEDRDFSDLLKASGGQEAQALGVSYRNKTWARIIRQKMDEIRRTDPDALFIVYAGTGHTSWRRQSPLPAFFAPEKPVVVEFQFDLAFKNNVLYALWGADSAPFSNPQQASLSYWEGADAKQLVQNSGFDYLWVLPASFRGKLLRQYLAWAERMQ</sequence>
<proteinExistence type="predicted"/>
<dbReference type="EMBL" id="NFJD01000002">
    <property type="protein sequence ID" value="OUO57036.1"/>
    <property type="molecule type" value="Genomic_DNA"/>
</dbReference>
<organism evidence="1 2">
    <name type="scientific">Candidatus Avelusimicrobium gallicola</name>
    <dbReference type="NCBI Taxonomy" id="2562704"/>
    <lineage>
        <taxon>Bacteria</taxon>
        <taxon>Pseudomonadati</taxon>
        <taxon>Elusimicrobiota</taxon>
        <taxon>Elusimicrobia</taxon>
        <taxon>Elusimicrobiales</taxon>
        <taxon>Elusimicrobiaceae</taxon>
        <taxon>Candidatus Avelusimicrobium</taxon>
    </lineage>
</organism>